<keyword evidence="2 7" id="KW-0813">Transport</keyword>
<gene>
    <name evidence="9" type="primary">appB</name>
    <name evidence="9" type="ORF">NBG4_150014</name>
</gene>
<evidence type="ECO:0000256" key="7">
    <source>
        <dbReference type="RuleBase" id="RU363032"/>
    </source>
</evidence>
<feature type="transmembrane region" description="Helical" evidence="7">
    <location>
        <begin position="142"/>
        <end position="168"/>
    </location>
</feature>
<evidence type="ECO:0000256" key="3">
    <source>
        <dbReference type="ARBA" id="ARBA00022475"/>
    </source>
</evidence>
<name>A0A2U3QF21_9BACT</name>
<evidence type="ECO:0000256" key="6">
    <source>
        <dbReference type="ARBA" id="ARBA00023136"/>
    </source>
</evidence>
<comment type="similarity">
    <text evidence="7">Belongs to the binding-protein-dependent transport system permease family.</text>
</comment>
<sequence>MLTYLMKRMLELIPTLFGITLISFFIIHLAPGKPTDIFTELNPKITPEAREKLEKYYGLDKPIIVQYGLWLKRIVRLDFGESFSSDHRPVMEKIWNGRKPLIERRLFVTFMINLLSMVVILIIALPLGIFSATHQNTLYDKIATTAVFVGFAMPTFWLALLLMILLGVDLRWLPISQLRSMNYDSLSVMGKAWDLTRHLILPIFVSAFTGLAADSRFMRSSMLEVIRQDFVTVARAKGLPERTVIYRHAFRNALLPIITLMGLSVGSLIGGSVIFENIFGIPGMGQLFYMSVMTRDYPTVMGILTIGAFLTLTGNLLADIGYMLADPRIRAR</sequence>
<evidence type="ECO:0000256" key="2">
    <source>
        <dbReference type="ARBA" id="ARBA00022448"/>
    </source>
</evidence>
<dbReference type="Pfam" id="PF00528">
    <property type="entry name" value="BPD_transp_1"/>
    <property type="match status" value="1"/>
</dbReference>
<feature type="transmembrane region" description="Helical" evidence="7">
    <location>
        <begin position="195"/>
        <end position="213"/>
    </location>
</feature>
<feature type="transmembrane region" description="Helical" evidence="7">
    <location>
        <begin position="12"/>
        <end position="30"/>
    </location>
</feature>
<dbReference type="Proteomes" id="UP000245125">
    <property type="component" value="Unassembled WGS sequence"/>
</dbReference>
<dbReference type="PROSITE" id="PS50928">
    <property type="entry name" value="ABC_TM1"/>
    <property type="match status" value="1"/>
</dbReference>
<evidence type="ECO:0000256" key="5">
    <source>
        <dbReference type="ARBA" id="ARBA00022989"/>
    </source>
</evidence>
<reference evidence="10" key="1">
    <citation type="submission" date="2018-03" db="EMBL/GenBank/DDBJ databases">
        <authorList>
            <person name="Zecchin S."/>
        </authorList>
    </citation>
    <scope>NUCLEOTIDE SEQUENCE [LARGE SCALE GENOMIC DNA]</scope>
</reference>
<proteinExistence type="inferred from homology"/>
<feature type="transmembrane region" description="Helical" evidence="7">
    <location>
        <begin position="253"/>
        <end position="279"/>
    </location>
</feature>
<evidence type="ECO:0000256" key="1">
    <source>
        <dbReference type="ARBA" id="ARBA00004651"/>
    </source>
</evidence>
<keyword evidence="6 7" id="KW-0472">Membrane</keyword>
<feature type="domain" description="ABC transmembrane type-1" evidence="8">
    <location>
        <begin position="106"/>
        <end position="318"/>
    </location>
</feature>
<evidence type="ECO:0000259" key="8">
    <source>
        <dbReference type="PROSITE" id="PS50928"/>
    </source>
</evidence>
<dbReference type="PANTHER" id="PTHR30465:SF0">
    <property type="entry name" value="OLIGOPEPTIDE TRANSPORT SYSTEM PERMEASE PROTEIN APPB"/>
    <property type="match status" value="1"/>
</dbReference>
<accession>A0A2U3QF21</accession>
<evidence type="ECO:0000313" key="10">
    <source>
        <dbReference type="Proteomes" id="UP000245125"/>
    </source>
</evidence>
<dbReference type="OrthoDB" id="9778910at2"/>
<dbReference type="GO" id="GO:0005886">
    <property type="term" value="C:plasma membrane"/>
    <property type="evidence" value="ECO:0007669"/>
    <property type="project" value="UniProtKB-SubCell"/>
</dbReference>
<dbReference type="GO" id="GO:0055085">
    <property type="term" value="P:transmembrane transport"/>
    <property type="evidence" value="ECO:0007669"/>
    <property type="project" value="InterPro"/>
</dbReference>
<dbReference type="AlphaFoldDB" id="A0A2U3QF21"/>
<dbReference type="CDD" id="cd06261">
    <property type="entry name" value="TM_PBP2"/>
    <property type="match status" value="1"/>
</dbReference>
<dbReference type="SUPFAM" id="SSF161098">
    <property type="entry name" value="MetI-like"/>
    <property type="match status" value="1"/>
</dbReference>
<dbReference type="EMBL" id="OUUY01000057">
    <property type="protein sequence ID" value="SPQ00013.1"/>
    <property type="molecule type" value="Genomic_DNA"/>
</dbReference>
<keyword evidence="5 7" id="KW-1133">Transmembrane helix</keyword>
<protein>
    <submittedName>
        <fullName evidence="9">Oligopeptide transport system permease protein AppB</fullName>
    </submittedName>
</protein>
<organism evidence="9 10">
    <name type="scientific">Candidatus Sulfobium mesophilum</name>
    <dbReference type="NCBI Taxonomy" id="2016548"/>
    <lineage>
        <taxon>Bacteria</taxon>
        <taxon>Pseudomonadati</taxon>
        <taxon>Nitrospirota</taxon>
        <taxon>Nitrospiria</taxon>
        <taxon>Nitrospirales</taxon>
        <taxon>Nitrospiraceae</taxon>
        <taxon>Candidatus Sulfobium</taxon>
    </lineage>
</organism>
<dbReference type="Pfam" id="PF19300">
    <property type="entry name" value="BPD_transp_1_N"/>
    <property type="match status" value="1"/>
</dbReference>
<evidence type="ECO:0000256" key="4">
    <source>
        <dbReference type="ARBA" id="ARBA00022692"/>
    </source>
</evidence>
<evidence type="ECO:0000313" key="9">
    <source>
        <dbReference type="EMBL" id="SPQ00013.1"/>
    </source>
</evidence>
<dbReference type="Gene3D" id="1.10.3720.10">
    <property type="entry name" value="MetI-like"/>
    <property type="match status" value="1"/>
</dbReference>
<comment type="subcellular location">
    <subcellularLocation>
        <location evidence="1 7">Cell membrane</location>
        <topology evidence="1 7">Multi-pass membrane protein</topology>
    </subcellularLocation>
</comment>
<dbReference type="InterPro" id="IPR035906">
    <property type="entry name" value="MetI-like_sf"/>
</dbReference>
<feature type="transmembrane region" description="Helical" evidence="7">
    <location>
        <begin position="106"/>
        <end position="130"/>
    </location>
</feature>
<keyword evidence="3" id="KW-1003">Cell membrane</keyword>
<dbReference type="InterPro" id="IPR000515">
    <property type="entry name" value="MetI-like"/>
</dbReference>
<dbReference type="InterPro" id="IPR045621">
    <property type="entry name" value="BPD_transp_1_N"/>
</dbReference>
<keyword evidence="10" id="KW-1185">Reference proteome</keyword>
<dbReference type="PANTHER" id="PTHR30465">
    <property type="entry name" value="INNER MEMBRANE ABC TRANSPORTER"/>
    <property type="match status" value="1"/>
</dbReference>
<feature type="transmembrane region" description="Helical" evidence="7">
    <location>
        <begin position="299"/>
        <end position="325"/>
    </location>
</feature>
<keyword evidence="4 7" id="KW-0812">Transmembrane</keyword>